<dbReference type="KEGG" id="bja:bsl8228"/>
<dbReference type="Proteomes" id="UP000002526">
    <property type="component" value="Chromosome"/>
</dbReference>
<evidence type="ECO:0000313" key="2">
    <source>
        <dbReference type="Proteomes" id="UP000002526"/>
    </source>
</evidence>
<sequence length="80" mass="9196">MPALPEGWAETACVRERTWREMRRHMQTAITTGTDCLVILALQLVRRETGKVHGSDVSGVVIFRKTLRRDQLLKFFASRP</sequence>
<dbReference type="EnsemblBacteria" id="BAC53493">
    <property type="protein sequence ID" value="BAC53493"/>
    <property type="gene ID" value="BAC53493"/>
</dbReference>
<protein>
    <submittedName>
        <fullName evidence="1">Bsl8228 protein</fullName>
    </submittedName>
</protein>
<dbReference type="InParanoid" id="Q89BC8"/>
<keyword evidence="2" id="KW-1185">Reference proteome</keyword>
<dbReference type="OrthoDB" id="8261795at2"/>
<dbReference type="HOGENOM" id="CLU_195814_0_0_5"/>
<reference evidence="2" key="1">
    <citation type="journal article" date="2002" name="DNA Res.">
        <title>Complete genomic sequence of nitrogen-fixing symbiotic bacterium Bradyrhizobium japonicum USDA110.</title>
        <authorList>
            <person name="Kaneko T."/>
            <person name="Nakamura Y."/>
            <person name="Sato S."/>
            <person name="Minamisawa K."/>
            <person name="Uchiumi T."/>
            <person name="Sasamoto S."/>
            <person name="Watanabe A."/>
            <person name="Idesawa K."/>
            <person name="Iriguchi M."/>
            <person name="Kawashima K."/>
            <person name="Kohara M."/>
            <person name="Matsumoto M."/>
            <person name="Shimpo S."/>
            <person name="Tsuruoka H."/>
            <person name="Wada T."/>
            <person name="Yamada M."/>
            <person name="Tabata S."/>
        </authorList>
    </citation>
    <scope>NUCLEOTIDE SEQUENCE [LARGE SCALE GENOMIC DNA]</scope>
    <source>
        <strain evidence="2">JCM 10833 / BCRC 13528 / IAM 13628 / NBRC 14792 / USDA 110</strain>
    </source>
</reference>
<dbReference type="STRING" id="224911.AAV28_38825"/>
<proteinExistence type="predicted"/>
<organism evidence="1 2">
    <name type="scientific">Bradyrhizobium diazoefficiens (strain JCM 10833 / BCRC 13528 / IAM 13628 / NBRC 14792 / USDA 110)</name>
    <dbReference type="NCBI Taxonomy" id="224911"/>
    <lineage>
        <taxon>Bacteria</taxon>
        <taxon>Pseudomonadati</taxon>
        <taxon>Pseudomonadota</taxon>
        <taxon>Alphaproteobacteria</taxon>
        <taxon>Hyphomicrobiales</taxon>
        <taxon>Nitrobacteraceae</taxon>
        <taxon>Bradyrhizobium</taxon>
    </lineage>
</organism>
<gene>
    <name evidence="1" type="ordered locus">bsl8228</name>
</gene>
<name>Q89BC8_BRADU</name>
<dbReference type="eggNOG" id="ENOG5030UF0">
    <property type="taxonomic scope" value="Bacteria"/>
</dbReference>
<dbReference type="AlphaFoldDB" id="Q89BC8"/>
<dbReference type="EMBL" id="BA000040">
    <property type="protein sequence ID" value="BAC53493.1"/>
    <property type="molecule type" value="Genomic_DNA"/>
</dbReference>
<evidence type="ECO:0000313" key="1">
    <source>
        <dbReference type="EMBL" id="BAC53493.1"/>
    </source>
</evidence>
<accession>Q89BC8</accession>